<evidence type="ECO:0000256" key="1">
    <source>
        <dbReference type="SAM" id="MobiDB-lite"/>
    </source>
</evidence>
<feature type="region of interest" description="Disordered" evidence="1">
    <location>
        <begin position="235"/>
        <end position="254"/>
    </location>
</feature>
<evidence type="ECO:0000313" key="4">
    <source>
        <dbReference type="Proteomes" id="UP000807025"/>
    </source>
</evidence>
<protein>
    <recommendedName>
        <fullName evidence="2">WKF domain-containing protein</fullName>
    </recommendedName>
</protein>
<keyword evidence="4" id="KW-1185">Reference proteome</keyword>
<evidence type="ECO:0000313" key="3">
    <source>
        <dbReference type="EMBL" id="KAF9490538.1"/>
    </source>
</evidence>
<gene>
    <name evidence="3" type="ORF">BDN71DRAFT_1454142</name>
</gene>
<reference evidence="3" key="1">
    <citation type="submission" date="2020-11" db="EMBL/GenBank/DDBJ databases">
        <authorList>
            <consortium name="DOE Joint Genome Institute"/>
            <person name="Ahrendt S."/>
            <person name="Riley R."/>
            <person name="Andreopoulos W."/>
            <person name="Labutti K."/>
            <person name="Pangilinan J."/>
            <person name="Ruiz-Duenas F.J."/>
            <person name="Barrasa J.M."/>
            <person name="Sanchez-Garcia M."/>
            <person name="Camarero S."/>
            <person name="Miyauchi S."/>
            <person name="Serrano A."/>
            <person name="Linde D."/>
            <person name="Babiker R."/>
            <person name="Drula E."/>
            <person name="Ayuso-Fernandez I."/>
            <person name="Pacheco R."/>
            <person name="Padilla G."/>
            <person name="Ferreira P."/>
            <person name="Barriuso J."/>
            <person name="Kellner H."/>
            <person name="Castanera R."/>
            <person name="Alfaro M."/>
            <person name="Ramirez L."/>
            <person name="Pisabarro A.G."/>
            <person name="Kuo A."/>
            <person name="Tritt A."/>
            <person name="Lipzen A."/>
            <person name="He G."/>
            <person name="Yan M."/>
            <person name="Ng V."/>
            <person name="Cullen D."/>
            <person name="Martin F."/>
            <person name="Rosso M.-N."/>
            <person name="Henrissat B."/>
            <person name="Hibbett D."/>
            <person name="Martinez A.T."/>
            <person name="Grigoriev I.V."/>
        </authorList>
    </citation>
    <scope>NUCLEOTIDE SEQUENCE</scope>
    <source>
        <strain evidence="3">ATCC 90797</strain>
    </source>
</reference>
<dbReference type="PANTHER" id="PTHR22306:SF2">
    <property type="entry name" value="CHROMOSOME 7 OPEN READING FRAME 50"/>
    <property type="match status" value="1"/>
</dbReference>
<feature type="region of interest" description="Disordered" evidence="1">
    <location>
        <begin position="1"/>
        <end position="154"/>
    </location>
</feature>
<name>A0A9P6DCB7_PLEER</name>
<sequence length="273" mass="30725">MGDGDDTQRSSSKKRKSKKTAETAPEETNEPQDERPSRTKKSRKKDADHTAAINAPIPPEPIDGVTDGEENRSKKEKKKRKKNKDSIAEEEVVQPVDDTAVPETPLDEDTTSKPKKKKSKKRDPSLSHEADAIEEPVKKKRRRSKPDPAEDEALSEQARKALIYAHSYVRYPDSWKFNKARQNWLIRNIWSDELIPETYFPMSIKYLSSVEGGIREALIQACKTLLTGAAAEANVEATDSPKDDAATNDIDEQSTDVKRTRAKLLLDTLQIES</sequence>
<evidence type="ECO:0000259" key="2">
    <source>
        <dbReference type="Pfam" id="PF10180"/>
    </source>
</evidence>
<feature type="compositionally biased region" description="Basic residues" evidence="1">
    <location>
        <begin position="74"/>
        <end position="83"/>
    </location>
</feature>
<feature type="compositionally biased region" description="Basic and acidic residues" evidence="1">
    <location>
        <begin position="122"/>
        <end position="137"/>
    </location>
</feature>
<dbReference type="PANTHER" id="PTHR22306">
    <property type="entry name" value="CHROMOSOME 7 OPEN READING FRAME 50"/>
    <property type="match status" value="1"/>
</dbReference>
<dbReference type="OrthoDB" id="10261563at2759"/>
<accession>A0A9P6DCB7</accession>
<dbReference type="InterPro" id="IPR019327">
    <property type="entry name" value="WKF"/>
</dbReference>
<dbReference type="Pfam" id="PF10180">
    <property type="entry name" value="WKF"/>
    <property type="match status" value="1"/>
</dbReference>
<comment type="caution">
    <text evidence="3">The sequence shown here is derived from an EMBL/GenBank/DDBJ whole genome shotgun (WGS) entry which is preliminary data.</text>
</comment>
<dbReference type="Proteomes" id="UP000807025">
    <property type="component" value="Unassembled WGS sequence"/>
</dbReference>
<organism evidence="3 4">
    <name type="scientific">Pleurotus eryngii</name>
    <name type="common">Boletus of the steppes</name>
    <dbReference type="NCBI Taxonomy" id="5323"/>
    <lineage>
        <taxon>Eukaryota</taxon>
        <taxon>Fungi</taxon>
        <taxon>Dikarya</taxon>
        <taxon>Basidiomycota</taxon>
        <taxon>Agaricomycotina</taxon>
        <taxon>Agaricomycetes</taxon>
        <taxon>Agaricomycetidae</taxon>
        <taxon>Agaricales</taxon>
        <taxon>Pleurotineae</taxon>
        <taxon>Pleurotaceae</taxon>
        <taxon>Pleurotus</taxon>
    </lineage>
</organism>
<proteinExistence type="predicted"/>
<dbReference type="AlphaFoldDB" id="A0A9P6DCB7"/>
<feature type="domain" description="WKF" evidence="2">
    <location>
        <begin position="164"/>
        <end position="224"/>
    </location>
</feature>
<dbReference type="EMBL" id="MU154639">
    <property type="protein sequence ID" value="KAF9490538.1"/>
    <property type="molecule type" value="Genomic_DNA"/>
</dbReference>